<organism evidence="3 4">
    <name type="scientific">Saitozyma podzolica</name>
    <dbReference type="NCBI Taxonomy" id="1890683"/>
    <lineage>
        <taxon>Eukaryota</taxon>
        <taxon>Fungi</taxon>
        <taxon>Dikarya</taxon>
        <taxon>Basidiomycota</taxon>
        <taxon>Agaricomycotina</taxon>
        <taxon>Tremellomycetes</taxon>
        <taxon>Tremellales</taxon>
        <taxon>Trimorphomycetaceae</taxon>
        <taxon>Saitozyma</taxon>
    </lineage>
</organism>
<dbReference type="PROSITE" id="PS50231">
    <property type="entry name" value="RICIN_B_LECTIN"/>
    <property type="match status" value="1"/>
</dbReference>
<keyword evidence="4" id="KW-1185">Reference proteome</keyword>
<dbReference type="Proteomes" id="UP000279259">
    <property type="component" value="Unassembled WGS sequence"/>
</dbReference>
<dbReference type="SMART" id="SM00458">
    <property type="entry name" value="RICIN"/>
    <property type="match status" value="1"/>
</dbReference>
<name>A0A427YIH8_9TREE</name>
<dbReference type="Gene3D" id="2.80.10.50">
    <property type="match status" value="2"/>
</dbReference>
<accession>A0A427YIH8</accession>
<evidence type="ECO:0000313" key="4">
    <source>
        <dbReference type="Proteomes" id="UP000279259"/>
    </source>
</evidence>
<protein>
    <recommendedName>
        <fullName evidence="2">Ricin B lectin domain-containing protein</fullName>
    </recommendedName>
</protein>
<keyword evidence="1" id="KW-0732">Signal</keyword>
<evidence type="ECO:0000313" key="3">
    <source>
        <dbReference type="EMBL" id="RSH90873.1"/>
    </source>
</evidence>
<evidence type="ECO:0000256" key="1">
    <source>
        <dbReference type="SAM" id="SignalP"/>
    </source>
</evidence>
<dbReference type="SUPFAM" id="SSF50370">
    <property type="entry name" value="Ricin B-like lectins"/>
    <property type="match status" value="1"/>
</dbReference>
<feature type="domain" description="Ricin B lectin" evidence="2">
    <location>
        <begin position="176"/>
        <end position="300"/>
    </location>
</feature>
<evidence type="ECO:0000259" key="2">
    <source>
        <dbReference type="SMART" id="SM00458"/>
    </source>
</evidence>
<proteinExistence type="predicted"/>
<sequence length="332" mass="35674">MHTAVVAIILAFVRVALAATVKLPDPTIQLVNNCPIAVQPYFTGTNPGGLPNPGLLQPGASASYSVAQNFAGTIYGIESGATNSFYIEAGFSLQNNYYWLQSNGGVNLALRINPLYQNPPSGFCGSTLCADFYCNNYFSSAPTIPTTPSSSPPQPPLYECTGQGTGYQVVFCSGVGPTYYQLHPNGNPNKCMDLAGDIRQNGQPVQIYDCNGTPAQNWVLNKGETKVVLANTNFCLDATQGFPSDGTKMKIWECYTGLPQQDWYYTGDNRVALTNQGMCLDLTDGVLTNGNRLQALLDLSDTTTPAPDVDSTSTRTVIMQCVNELPVAERDV</sequence>
<dbReference type="InterPro" id="IPR037176">
    <property type="entry name" value="Osmotin/thaumatin-like_sf"/>
</dbReference>
<dbReference type="InterPro" id="IPR035992">
    <property type="entry name" value="Ricin_B-like_lectins"/>
</dbReference>
<feature type="chain" id="PRO_5019176330" description="Ricin B lectin domain-containing protein" evidence="1">
    <location>
        <begin position="19"/>
        <end position="332"/>
    </location>
</feature>
<dbReference type="InterPro" id="IPR000772">
    <property type="entry name" value="Ricin_B_lectin"/>
</dbReference>
<dbReference type="OrthoDB" id="2593293at2759"/>
<dbReference type="EMBL" id="RSCD01000009">
    <property type="protein sequence ID" value="RSH90873.1"/>
    <property type="molecule type" value="Genomic_DNA"/>
</dbReference>
<gene>
    <name evidence="3" type="ORF">EHS25_010049</name>
</gene>
<dbReference type="SUPFAM" id="SSF49870">
    <property type="entry name" value="Osmotin, thaumatin-like protein"/>
    <property type="match status" value="1"/>
</dbReference>
<dbReference type="CDD" id="cd00161">
    <property type="entry name" value="beta-trefoil_Ricin-like"/>
    <property type="match status" value="1"/>
</dbReference>
<dbReference type="AlphaFoldDB" id="A0A427YIH8"/>
<feature type="signal peptide" evidence="1">
    <location>
        <begin position="1"/>
        <end position="18"/>
    </location>
</feature>
<reference evidence="3 4" key="1">
    <citation type="submission" date="2018-11" db="EMBL/GenBank/DDBJ databases">
        <title>Genome sequence of Saitozyma podzolica DSM 27192.</title>
        <authorList>
            <person name="Aliyu H."/>
            <person name="Gorte O."/>
            <person name="Ochsenreither K."/>
        </authorList>
    </citation>
    <scope>NUCLEOTIDE SEQUENCE [LARGE SCALE GENOMIC DNA]</scope>
    <source>
        <strain evidence="3 4">DSM 27192</strain>
    </source>
</reference>
<dbReference type="Pfam" id="PF00652">
    <property type="entry name" value="Ricin_B_lectin"/>
    <property type="match status" value="1"/>
</dbReference>
<comment type="caution">
    <text evidence="3">The sequence shown here is derived from an EMBL/GenBank/DDBJ whole genome shotgun (WGS) entry which is preliminary data.</text>
</comment>
<dbReference type="STRING" id="1890683.A0A427YIH8"/>